<dbReference type="EMBL" id="CM047580">
    <property type="protein sequence ID" value="KAI9922141.1"/>
    <property type="molecule type" value="Genomic_DNA"/>
</dbReference>
<reference evidence="1 2" key="1">
    <citation type="journal article" date="2022" name="bioRxiv">
        <title>The genome of the oomycete Peronosclerospora sorghi, a cosmopolitan pathogen of maize and sorghum, is inflated with dispersed pseudogenes.</title>
        <authorList>
            <person name="Fletcher K."/>
            <person name="Martin F."/>
            <person name="Isakeit T."/>
            <person name="Cavanaugh K."/>
            <person name="Magill C."/>
            <person name="Michelmore R."/>
        </authorList>
    </citation>
    <scope>NUCLEOTIDE SEQUENCE [LARGE SCALE GENOMIC DNA]</scope>
    <source>
        <strain evidence="1">P6</strain>
    </source>
</reference>
<comment type="caution">
    <text evidence="1">The sequence shown here is derived from an EMBL/GenBank/DDBJ whole genome shotgun (WGS) entry which is preliminary data.</text>
</comment>
<evidence type="ECO:0000313" key="2">
    <source>
        <dbReference type="Proteomes" id="UP001163321"/>
    </source>
</evidence>
<accession>A0ACC0WW10</accession>
<proteinExistence type="predicted"/>
<keyword evidence="2" id="KW-1185">Reference proteome</keyword>
<dbReference type="Proteomes" id="UP001163321">
    <property type="component" value="Chromosome 1"/>
</dbReference>
<gene>
    <name evidence="1" type="ORF">PsorP6_000208</name>
</gene>
<organism evidence="1 2">
    <name type="scientific">Peronosclerospora sorghi</name>
    <dbReference type="NCBI Taxonomy" id="230839"/>
    <lineage>
        <taxon>Eukaryota</taxon>
        <taxon>Sar</taxon>
        <taxon>Stramenopiles</taxon>
        <taxon>Oomycota</taxon>
        <taxon>Peronosporomycetes</taxon>
        <taxon>Peronosporales</taxon>
        <taxon>Peronosporaceae</taxon>
        <taxon>Peronosclerospora</taxon>
    </lineage>
</organism>
<name>A0ACC0WW10_9STRA</name>
<protein>
    <submittedName>
        <fullName evidence="1">Uncharacterized protein</fullName>
    </submittedName>
</protein>
<evidence type="ECO:0000313" key="1">
    <source>
        <dbReference type="EMBL" id="KAI9922141.1"/>
    </source>
</evidence>
<sequence>MLDDRGVLIEDVEGAEKFMTLMYYRLLAEDHAISTTELQHGDLSCLVDVSCDVDQSDIRLLVLKVKTGTINDVKPLVGLQGPNDSEKEYIVAPAADVQAKLEASEDENGDVDDEDRDDEMIEVNMTMTTKSMMRS</sequence>